<keyword evidence="6" id="KW-1185">Reference proteome</keyword>
<dbReference type="GO" id="GO:0085020">
    <property type="term" value="P:protein K6-linked ubiquitination"/>
    <property type="evidence" value="ECO:0007669"/>
    <property type="project" value="TreeGrafter"/>
</dbReference>
<dbReference type="PROSITE" id="PS50088">
    <property type="entry name" value="ANK_REPEAT"/>
    <property type="match status" value="6"/>
</dbReference>
<dbReference type="AlphaFoldDB" id="A0AAN8J7X9"/>
<accession>A0AAN8J7X9</accession>
<feature type="compositionally biased region" description="Polar residues" evidence="4">
    <location>
        <begin position="844"/>
        <end position="863"/>
    </location>
</feature>
<dbReference type="EMBL" id="JAZGQO010000014">
    <property type="protein sequence ID" value="KAK6171520.1"/>
    <property type="molecule type" value="Genomic_DNA"/>
</dbReference>
<dbReference type="Pfam" id="PF12796">
    <property type="entry name" value="Ank_2"/>
    <property type="match status" value="2"/>
</dbReference>
<feature type="compositionally biased region" description="Basic and acidic residues" evidence="4">
    <location>
        <begin position="759"/>
        <end position="773"/>
    </location>
</feature>
<proteinExistence type="predicted"/>
<dbReference type="InterPro" id="IPR002110">
    <property type="entry name" value="Ankyrin_rpt"/>
</dbReference>
<feature type="compositionally biased region" description="Basic and acidic residues" evidence="4">
    <location>
        <begin position="587"/>
        <end position="601"/>
    </location>
</feature>
<dbReference type="GO" id="GO:0031436">
    <property type="term" value="C:BRCA1-BARD1 complex"/>
    <property type="evidence" value="ECO:0007669"/>
    <property type="project" value="TreeGrafter"/>
</dbReference>
<feature type="region of interest" description="Disordered" evidence="4">
    <location>
        <begin position="724"/>
        <end position="819"/>
    </location>
</feature>
<feature type="compositionally biased region" description="Polar residues" evidence="4">
    <location>
        <begin position="961"/>
        <end position="991"/>
    </location>
</feature>
<keyword evidence="2 3" id="KW-0040">ANK repeat</keyword>
<dbReference type="SMART" id="SM00248">
    <property type="entry name" value="ANK"/>
    <property type="match status" value="7"/>
</dbReference>
<feature type="repeat" description="ANK" evidence="3">
    <location>
        <begin position="51"/>
        <end position="83"/>
    </location>
</feature>
<dbReference type="InterPro" id="IPR036770">
    <property type="entry name" value="Ankyrin_rpt-contain_sf"/>
</dbReference>
<feature type="compositionally biased region" description="Basic and acidic residues" evidence="4">
    <location>
        <begin position="335"/>
        <end position="344"/>
    </location>
</feature>
<evidence type="ECO:0000256" key="3">
    <source>
        <dbReference type="PROSITE-ProRule" id="PRU00023"/>
    </source>
</evidence>
<dbReference type="PANTHER" id="PTHR24171">
    <property type="entry name" value="ANKYRIN REPEAT DOMAIN-CONTAINING PROTEIN 39-RELATED"/>
    <property type="match status" value="1"/>
</dbReference>
<dbReference type="Gene3D" id="1.25.40.20">
    <property type="entry name" value="Ankyrin repeat-containing domain"/>
    <property type="match status" value="1"/>
</dbReference>
<feature type="region of interest" description="Disordered" evidence="4">
    <location>
        <begin position="844"/>
        <end position="864"/>
    </location>
</feature>
<evidence type="ECO:0000313" key="5">
    <source>
        <dbReference type="EMBL" id="KAK6171520.1"/>
    </source>
</evidence>
<feature type="compositionally biased region" description="Polar residues" evidence="4">
    <location>
        <begin position="649"/>
        <end position="670"/>
    </location>
</feature>
<feature type="repeat" description="ANK" evidence="3">
    <location>
        <begin position="117"/>
        <end position="149"/>
    </location>
</feature>
<dbReference type="GO" id="GO:0070531">
    <property type="term" value="C:BRCA1-A complex"/>
    <property type="evidence" value="ECO:0007669"/>
    <property type="project" value="TreeGrafter"/>
</dbReference>
<feature type="region of interest" description="Disordered" evidence="4">
    <location>
        <begin position="941"/>
        <end position="991"/>
    </location>
</feature>
<organism evidence="5 6">
    <name type="scientific">Patella caerulea</name>
    <name type="common">Rayed Mediterranean limpet</name>
    <dbReference type="NCBI Taxonomy" id="87958"/>
    <lineage>
        <taxon>Eukaryota</taxon>
        <taxon>Metazoa</taxon>
        <taxon>Spiralia</taxon>
        <taxon>Lophotrochozoa</taxon>
        <taxon>Mollusca</taxon>
        <taxon>Gastropoda</taxon>
        <taxon>Patellogastropoda</taxon>
        <taxon>Patelloidea</taxon>
        <taxon>Patellidae</taxon>
        <taxon>Patella</taxon>
    </lineage>
</organism>
<dbReference type="GO" id="GO:0004842">
    <property type="term" value="F:ubiquitin-protein transferase activity"/>
    <property type="evidence" value="ECO:0007669"/>
    <property type="project" value="TreeGrafter"/>
</dbReference>
<feature type="repeat" description="ANK" evidence="3">
    <location>
        <begin position="150"/>
        <end position="182"/>
    </location>
</feature>
<reference evidence="5 6" key="1">
    <citation type="submission" date="2024-01" db="EMBL/GenBank/DDBJ databases">
        <title>The genome of the rayed Mediterranean limpet Patella caerulea (Linnaeus, 1758).</title>
        <authorList>
            <person name="Anh-Thu Weber A."/>
            <person name="Halstead-Nussloch G."/>
        </authorList>
    </citation>
    <scope>NUCLEOTIDE SEQUENCE [LARGE SCALE GENOMIC DNA]</scope>
    <source>
        <strain evidence="5">AATW-2023a</strain>
        <tissue evidence="5">Whole specimen</tissue>
    </source>
</reference>
<evidence type="ECO:0000256" key="1">
    <source>
        <dbReference type="ARBA" id="ARBA00022737"/>
    </source>
</evidence>
<dbReference type="PANTHER" id="PTHR24171:SF8">
    <property type="entry name" value="BRCA1-ASSOCIATED RING DOMAIN PROTEIN 1"/>
    <property type="match status" value="1"/>
</dbReference>
<feature type="compositionally biased region" description="Basic residues" evidence="4">
    <location>
        <begin position="325"/>
        <end position="334"/>
    </location>
</feature>
<feature type="repeat" description="ANK" evidence="3">
    <location>
        <begin position="84"/>
        <end position="116"/>
    </location>
</feature>
<evidence type="ECO:0008006" key="7">
    <source>
        <dbReference type="Google" id="ProtNLM"/>
    </source>
</evidence>
<name>A0AAN8J7X9_PATCE</name>
<gene>
    <name evidence="5" type="ORF">SNE40_019694</name>
</gene>
<feature type="region of interest" description="Disordered" evidence="4">
    <location>
        <begin position="325"/>
        <end position="354"/>
    </location>
</feature>
<dbReference type="PROSITE" id="PS50297">
    <property type="entry name" value="ANK_REP_REGION"/>
    <property type="match status" value="6"/>
</dbReference>
<feature type="repeat" description="ANK" evidence="3">
    <location>
        <begin position="183"/>
        <end position="215"/>
    </location>
</feature>
<feature type="compositionally biased region" description="Basic and acidic residues" evidence="4">
    <location>
        <begin position="560"/>
        <end position="573"/>
    </location>
</feature>
<feature type="repeat" description="ANK" evidence="3">
    <location>
        <begin position="216"/>
        <end position="248"/>
    </location>
</feature>
<evidence type="ECO:0000313" key="6">
    <source>
        <dbReference type="Proteomes" id="UP001347796"/>
    </source>
</evidence>
<comment type="caution">
    <text evidence="5">The sequence shown here is derived from an EMBL/GenBank/DDBJ whole genome shotgun (WGS) entry which is preliminary data.</text>
</comment>
<dbReference type="Proteomes" id="UP001347796">
    <property type="component" value="Unassembled WGS sequence"/>
</dbReference>
<sequence length="1064" mass="119973">MSTGVLNQNDGHSPVILQSLEGRLRLAASKGQTEEIENLLKAGATFEPDREGRTALHYSSQNGYLEACKILIRNGCSTDCQDVLGYTPLHRCVAQGNLEIAELLLNEGCCIDVQDQHGNTAVHEAAWNGYSKSLELLVKHNSSVHLPNKAGFTALHLASQAGHNESSRVLLYAGCNPDSKNNYGDTALHTAARYGHAGVTRILISARCRLNEQNKNGDTSLHITAALRRRKIAKLLVEAHIDISIKNKQNETAVEVAKRKEHPEIILIITSFSRPRTPRHTSREREQIPGQVAFKDEIEMIDGPIVVPEDHPPIKTEKPEEKKRFFFFKRKKKDKDKDKEKPVAQDKPTPNIPRRKVEGFFSQYVPKQGVQYYRDLAGNIKQGPIGYSPACQCGPSLKKLENDVEKTKGNLYEHIDASHQILSQRIDHLDQRTAQQVYAIDKLTKERLDQERQACHNRITERIEEEWSGNRNVLSQYNQQIQSWLDDKMDSYGHCLDHHHDDSALPSRNIFFDFHQNANGRLFKSRSDETLSDCSGKNRKKNFYESRQAAMRQIRGWDVSFKKDGAPQKERNNNHVTQAQVHPNKNNMDRKADGASPKYEENANTTYHDFNYPGGVRKDKSEGAIPKQSANQKWQRAGESVTRPPTVRPRQSSQFDSQLYRSMSRAQIENRNSRRSNLAEGGVPNISNVIGARDSSLGTTYNGTGAYNSSVSKHYDQNRNYRTSAYNSRPLSPNYRLAKSSDPLNQDQDLYPSGIPRSKSVERTIDSPDRAEHSMSPQRKSVTFLDRVTNKTPTPFENGEQRPENPVNNSPYRKYDSTSTFKQDELYSSANEIRKLANSVNYTRTTTDNRLQGQPYGTVTSASKPVYKKDTPAYNRQYPSSTYNYQVRNNVDNGKTENSLTNKDVILNGSKSPVHHPSNFIPYAHSSPSQVVYNPAYVNKEDSTCSSNPDSGYSSKGIGQGNQSVSCTPSSSFSADRSLSIGTPSNSNSPCLTNNPMDFHLPKPSVMPNNTNTTQSHSWYERKLLEAAEKMRKTNQYNDYDNNTKSYNELYVSLNYDPVHGSDV</sequence>
<feature type="compositionally biased region" description="Polar residues" evidence="4">
    <location>
        <begin position="806"/>
        <end position="819"/>
    </location>
</feature>
<keyword evidence="1" id="KW-0677">Repeat</keyword>
<dbReference type="SUPFAM" id="SSF48403">
    <property type="entry name" value="Ankyrin repeat"/>
    <property type="match status" value="1"/>
</dbReference>
<feature type="compositionally biased region" description="Polar residues" evidence="4">
    <location>
        <begin position="944"/>
        <end position="954"/>
    </location>
</feature>
<feature type="compositionally biased region" description="Polar residues" evidence="4">
    <location>
        <begin position="574"/>
        <end position="586"/>
    </location>
</feature>
<evidence type="ECO:0000256" key="2">
    <source>
        <dbReference type="ARBA" id="ARBA00023043"/>
    </source>
</evidence>
<protein>
    <recommendedName>
        <fullName evidence="7">Ankyrin repeat domain-containing protein 6</fullName>
    </recommendedName>
</protein>
<feature type="region of interest" description="Disordered" evidence="4">
    <location>
        <begin position="555"/>
        <end position="686"/>
    </location>
</feature>
<evidence type="ECO:0000256" key="4">
    <source>
        <dbReference type="SAM" id="MobiDB-lite"/>
    </source>
</evidence>